<dbReference type="PANTHER" id="PTHR43876">
    <property type="entry name" value="UBIQUINONE BIOSYNTHESIS MONOOXYGENASE COQ6, MITOCHONDRIAL"/>
    <property type="match status" value="1"/>
</dbReference>
<dbReference type="UniPathway" id="UPA00232"/>
<dbReference type="InterPro" id="IPR010971">
    <property type="entry name" value="UbiH/COQ6"/>
</dbReference>
<proteinExistence type="inferred from homology"/>
<evidence type="ECO:0000256" key="1">
    <source>
        <dbReference type="ARBA" id="ARBA00001974"/>
    </source>
</evidence>
<dbReference type="SUPFAM" id="SSF51905">
    <property type="entry name" value="FAD/NAD(P)-binding domain"/>
    <property type="match status" value="1"/>
</dbReference>
<dbReference type="InterPro" id="IPR051205">
    <property type="entry name" value="UbiH/COQ6_monooxygenase"/>
</dbReference>
<dbReference type="GO" id="GO:0071949">
    <property type="term" value="F:FAD binding"/>
    <property type="evidence" value="ECO:0007669"/>
    <property type="project" value="InterPro"/>
</dbReference>
<comment type="similarity">
    <text evidence="3">Belongs to the UbiH/COQ6 family.</text>
</comment>
<keyword evidence="6" id="KW-0560">Oxidoreductase</keyword>
<dbReference type="InterPro" id="IPR036188">
    <property type="entry name" value="FAD/NAD-bd_sf"/>
</dbReference>
<sequence>MYNHSMKFDMVVIGGGLVGASLVAALKNSGLRIALIESREPSPIPDDSSWDSRVYAISPGSVAFLHDHAIWQRMELSRVAPVYDMAVFGDDSSSCIHFSAYEIGVSELACIVENRQLQTAVWTAIQPQNDNLEIICPTRCTAISWHESHAEIQLEDGRQIDAALVVGADGVNSWVRQQADIEVNRHPYQQIGVVANFNTRLSHRHVAHQWFRRDGVMALLPLPGNRVSMVWSTDEEHAAELRALSADQLCQHVETAASHTLGELQLITPATGFPLNFVHVSNLVKPRLVLVGDAAHGIHPLAGQGVNLGLRDVRKLAEILNDRGLQSDIGDFILLRRYECARKEDILALELVTDSLQKLFINPDPTLARLRNLGLEITDRLPLIKNRLMQHALS</sequence>
<dbReference type="NCBIfam" id="TIGR01988">
    <property type="entry name" value="Ubi-OHases"/>
    <property type="match status" value="1"/>
</dbReference>
<keyword evidence="7" id="KW-0503">Monooxygenase</keyword>
<dbReference type="Gene3D" id="3.50.50.60">
    <property type="entry name" value="FAD/NAD(P)-binding domain"/>
    <property type="match status" value="2"/>
</dbReference>
<feature type="domain" description="FAD-binding" evidence="8">
    <location>
        <begin position="9"/>
        <end position="320"/>
    </location>
</feature>
<evidence type="ECO:0000256" key="3">
    <source>
        <dbReference type="ARBA" id="ARBA00005349"/>
    </source>
</evidence>
<dbReference type="STRING" id="917.SAMN05216326_11335"/>
<evidence type="ECO:0000256" key="5">
    <source>
        <dbReference type="ARBA" id="ARBA00022827"/>
    </source>
</evidence>
<evidence type="ECO:0000256" key="6">
    <source>
        <dbReference type="ARBA" id="ARBA00023002"/>
    </source>
</evidence>
<dbReference type="PANTHER" id="PTHR43876:SF7">
    <property type="entry name" value="UBIQUINONE BIOSYNTHESIS MONOOXYGENASE COQ6, MITOCHONDRIAL"/>
    <property type="match status" value="1"/>
</dbReference>
<dbReference type="AlphaFoldDB" id="A0A1H8EXH9"/>
<dbReference type="GO" id="GO:0016705">
    <property type="term" value="F:oxidoreductase activity, acting on paired donors, with incorporation or reduction of molecular oxygen"/>
    <property type="evidence" value="ECO:0007669"/>
    <property type="project" value="InterPro"/>
</dbReference>
<comment type="cofactor">
    <cofactor evidence="1">
        <name>FAD</name>
        <dbReference type="ChEBI" id="CHEBI:57692"/>
    </cofactor>
</comment>
<evidence type="ECO:0000259" key="8">
    <source>
        <dbReference type="Pfam" id="PF01494"/>
    </source>
</evidence>
<dbReference type="PROSITE" id="PS01304">
    <property type="entry name" value="UBIH"/>
    <property type="match status" value="1"/>
</dbReference>
<keyword evidence="5" id="KW-0274">FAD</keyword>
<name>A0A1H8EXH9_9PROT</name>
<dbReference type="InterPro" id="IPR002938">
    <property type="entry name" value="FAD-bd"/>
</dbReference>
<evidence type="ECO:0000313" key="10">
    <source>
        <dbReference type="Proteomes" id="UP000199459"/>
    </source>
</evidence>
<dbReference type="Proteomes" id="UP000199459">
    <property type="component" value="Unassembled WGS sequence"/>
</dbReference>
<protein>
    <submittedName>
        <fullName evidence="9">2-octaprenyl-3-methyl-6-methoxy-1,4-benzoquinol hydroxylase</fullName>
    </submittedName>
</protein>
<dbReference type="GO" id="GO:0006744">
    <property type="term" value="P:ubiquinone biosynthetic process"/>
    <property type="evidence" value="ECO:0007669"/>
    <property type="project" value="UniProtKB-UniPathway"/>
</dbReference>
<evidence type="ECO:0000313" key="9">
    <source>
        <dbReference type="EMBL" id="SEN24096.1"/>
    </source>
</evidence>
<organism evidence="9 10">
    <name type="scientific">Nitrosomonas marina</name>
    <dbReference type="NCBI Taxonomy" id="917"/>
    <lineage>
        <taxon>Bacteria</taxon>
        <taxon>Pseudomonadati</taxon>
        <taxon>Pseudomonadota</taxon>
        <taxon>Betaproteobacteria</taxon>
        <taxon>Nitrosomonadales</taxon>
        <taxon>Nitrosomonadaceae</taxon>
        <taxon>Nitrosomonas</taxon>
    </lineage>
</organism>
<reference evidence="9 10" key="1">
    <citation type="submission" date="2016-10" db="EMBL/GenBank/DDBJ databases">
        <authorList>
            <person name="de Groot N.N."/>
        </authorList>
    </citation>
    <scope>NUCLEOTIDE SEQUENCE [LARGE SCALE GENOMIC DNA]</scope>
    <source>
        <strain evidence="9 10">Nm22</strain>
    </source>
</reference>
<dbReference type="InterPro" id="IPR018168">
    <property type="entry name" value="Ubi_Hdrlase_CS"/>
</dbReference>
<evidence type="ECO:0000256" key="7">
    <source>
        <dbReference type="ARBA" id="ARBA00023033"/>
    </source>
</evidence>
<comment type="pathway">
    <text evidence="2">Cofactor biosynthesis; ubiquinone biosynthesis.</text>
</comment>
<dbReference type="GO" id="GO:0004497">
    <property type="term" value="F:monooxygenase activity"/>
    <property type="evidence" value="ECO:0007669"/>
    <property type="project" value="UniProtKB-KW"/>
</dbReference>
<evidence type="ECO:0000256" key="2">
    <source>
        <dbReference type="ARBA" id="ARBA00004749"/>
    </source>
</evidence>
<dbReference type="PRINTS" id="PR00420">
    <property type="entry name" value="RNGMNOXGNASE"/>
</dbReference>
<dbReference type="EMBL" id="FOCP01000011">
    <property type="protein sequence ID" value="SEN24096.1"/>
    <property type="molecule type" value="Genomic_DNA"/>
</dbReference>
<dbReference type="NCBIfam" id="NF005788">
    <property type="entry name" value="PRK07608.1-3"/>
    <property type="match status" value="1"/>
</dbReference>
<gene>
    <name evidence="9" type="ORF">SAMN05216325_1118</name>
</gene>
<accession>A0A1H8EXH9</accession>
<dbReference type="Pfam" id="PF01494">
    <property type="entry name" value="FAD_binding_3"/>
    <property type="match status" value="1"/>
</dbReference>
<keyword evidence="4" id="KW-0285">Flavoprotein</keyword>
<evidence type="ECO:0000256" key="4">
    <source>
        <dbReference type="ARBA" id="ARBA00022630"/>
    </source>
</evidence>